<proteinExistence type="predicted"/>
<evidence type="ECO:0000313" key="3">
    <source>
        <dbReference type="Proteomes" id="UP001497382"/>
    </source>
</evidence>
<sequence>MSAPTLHEYKFLREHFPEIPISDSWVFPTLKSDDVIWNIVLSFLNSFPVSNKNELTQRMKYLTGYQKVKENIEHSIEICNPFLHRSACFCDKVMSDLVTAFKSRVEDHIKNDEILCQIPDEIFRYLEAASKLLSCNIVLISSPFQRQILINVFPVQIFQNRRTIYPKHILILNELALTRNGTPHENFSFCIPKEIGIQKQRQALTEILERTRMFDNKEKTIQRISLLPDITENFLTSILKYGFGHVVPFIFESPYVLSKLADACFETDPRTKDGTGQSAFFLALKTEESHLVSLLYDHAANACLQTNASVRSPDPVIVENLLCLKYYFKLLENDLKSKEISEKSKCLYRDLCRFNEFQIDMCRIINNIRLRINYYEQTEEYEVIQRKEIIEAILKTYKDYFDYEIENSAASISVDDKLCRFKEFYKHGDYFDKLDFSSAVMFFDNLFLLKEKLLLPNTSYLDVESNFFLFIFFRKYLEQFENQKRFYFVSRWITFQERFSLQRDMCSFKEILEGTELSKENIIPKLPDSAVRTLTNLPEIYGQFLIFRLQHYLNTAAEVTVKDLKSILVIERCLQVMGECFKESDFKSVQRILTLGLPTDFIRYLKQIRNRLAHIKTHELPYRNILEQDIELFMGIQDDLKELKRLLQPIYSIHKYQLDSFLLLHSIKSICKARRNTISEVHENQLKAILPSLEMEENHLVLPPNSRQTVWKQYFNDMRTSLKEKIIDLNCTGNILNRNTASLYNFIVQNMISACRAMLNNSKASDAEKDIDEMDSHLWCLENILAYMSKDRKLSKYRRSLLQTIKERKSVFEKLNEKIQNIIKNVNNSINDDLPNTNDSIIDEHLSSDLDDTYGNIQRTVNPNDTFVKFGVLLNMEPDASIYLHENKENVISLEDFESSARGKLQSEITDRELENGISENVPHGSIMQETIDSKESKECTDYSESPQKDNLMEESNSPSSETINMTPHENWLLDNVFNIYQDYPFSSEEEGPFKTTESERNRSESSEFNKFIKEIAKILDDYEKIAEAFFQKIPAKKNIDFYFKNIEKYCLILKGWKFLDKKEKGIVIQSVPKQFKNVPELKQNVKALLKQGTNFTEEMKDGLLKLNLKNKEMKEIVENIKLELFDEAAIIVDSSRDYFLDLKEIVESKEIDRREYELLSEKLELSDDAKNILLKLLPGQNKKISGNEFDFFRNRIKMLKSILIEGNNSVKELWERATTPRRRMHVKEKIVQLYLKDSEIQASVETLLFDCMTISSSKDLKKLWQKTTNLFNGINLRNVLAHGHPLLESLGRLLDPYDLPSELVQKMLKLISDEHALDCMQQILEQSGTDLSGFMEIMNDEEDGPFQDLRKQILECDNWKEYAWVIPLRKVRKV</sequence>
<evidence type="ECO:0000313" key="2">
    <source>
        <dbReference type="EMBL" id="CAL1279914.1"/>
    </source>
</evidence>
<protein>
    <submittedName>
        <fullName evidence="2">Uncharacterized protein</fullName>
    </submittedName>
</protein>
<feature type="compositionally biased region" description="Basic and acidic residues" evidence="1">
    <location>
        <begin position="932"/>
        <end position="952"/>
    </location>
</feature>
<name>A0AAV2A966_9ARAC</name>
<gene>
    <name evidence="2" type="ORF">LARSCL_LOCUS10670</name>
</gene>
<reference evidence="2 3" key="1">
    <citation type="submission" date="2024-04" db="EMBL/GenBank/DDBJ databases">
        <authorList>
            <person name="Rising A."/>
            <person name="Reimegard J."/>
            <person name="Sonavane S."/>
            <person name="Akerstrom W."/>
            <person name="Nylinder S."/>
            <person name="Hedman E."/>
            <person name="Kallberg Y."/>
        </authorList>
    </citation>
    <scope>NUCLEOTIDE SEQUENCE [LARGE SCALE GENOMIC DNA]</scope>
</reference>
<keyword evidence="3" id="KW-1185">Reference proteome</keyword>
<evidence type="ECO:0000256" key="1">
    <source>
        <dbReference type="SAM" id="MobiDB-lite"/>
    </source>
</evidence>
<feature type="compositionally biased region" description="Polar residues" evidence="1">
    <location>
        <begin position="954"/>
        <end position="966"/>
    </location>
</feature>
<accession>A0AAV2A966</accession>
<feature type="region of interest" description="Disordered" evidence="1">
    <location>
        <begin position="923"/>
        <end position="966"/>
    </location>
</feature>
<dbReference type="EMBL" id="CAXIEN010000126">
    <property type="protein sequence ID" value="CAL1279914.1"/>
    <property type="molecule type" value="Genomic_DNA"/>
</dbReference>
<comment type="caution">
    <text evidence="2">The sequence shown here is derived from an EMBL/GenBank/DDBJ whole genome shotgun (WGS) entry which is preliminary data.</text>
</comment>
<organism evidence="2 3">
    <name type="scientific">Larinioides sclopetarius</name>
    <dbReference type="NCBI Taxonomy" id="280406"/>
    <lineage>
        <taxon>Eukaryota</taxon>
        <taxon>Metazoa</taxon>
        <taxon>Ecdysozoa</taxon>
        <taxon>Arthropoda</taxon>
        <taxon>Chelicerata</taxon>
        <taxon>Arachnida</taxon>
        <taxon>Araneae</taxon>
        <taxon>Araneomorphae</taxon>
        <taxon>Entelegynae</taxon>
        <taxon>Araneoidea</taxon>
        <taxon>Araneidae</taxon>
        <taxon>Larinioides</taxon>
    </lineage>
</organism>
<dbReference type="Proteomes" id="UP001497382">
    <property type="component" value="Unassembled WGS sequence"/>
</dbReference>